<dbReference type="PANTHER" id="PTHR11177">
    <property type="entry name" value="CHITINASE"/>
    <property type="match status" value="1"/>
</dbReference>
<dbReference type="SMART" id="SM00636">
    <property type="entry name" value="Glyco_18"/>
    <property type="match status" value="1"/>
</dbReference>
<dbReference type="CDD" id="cd06548">
    <property type="entry name" value="GH18_chitinase"/>
    <property type="match status" value="1"/>
</dbReference>
<dbReference type="SUPFAM" id="SSF51445">
    <property type="entry name" value="(Trans)glycosidases"/>
    <property type="match status" value="1"/>
</dbReference>
<feature type="domain" description="GH18" evidence="4">
    <location>
        <begin position="12"/>
        <end position="348"/>
    </location>
</feature>
<dbReference type="RefSeq" id="WP_345244496.1">
    <property type="nucleotide sequence ID" value="NZ_BAABHD010000029.1"/>
</dbReference>
<keyword evidence="3" id="KW-0119">Carbohydrate metabolism</keyword>
<evidence type="ECO:0000313" key="6">
    <source>
        <dbReference type="Proteomes" id="UP001501175"/>
    </source>
</evidence>
<dbReference type="InterPro" id="IPR001223">
    <property type="entry name" value="Glyco_hydro18_cat"/>
</dbReference>
<dbReference type="PROSITE" id="PS51910">
    <property type="entry name" value="GH18_2"/>
    <property type="match status" value="1"/>
</dbReference>
<evidence type="ECO:0000313" key="5">
    <source>
        <dbReference type="EMBL" id="GAA4457470.1"/>
    </source>
</evidence>
<protein>
    <recommendedName>
        <fullName evidence="2">chitinase</fullName>
        <ecNumber evidence="2">3.2.1.14</ecNumber>
    </recommendedName>
</protein>
<dbReference type="Pfam" id="PF00704">
    <property type="entry name" value="Glyco_hydro_18"/>
    <property type="match status" value="1"/>
</dbReference>
<dbReference type="InterPro" id="IPR050314">
    <property type="entry name" value="Glycosyl_Hydrlase_18"/>
</dbReference>
<dbReference type="InterPro" id="IPR017853">
    <property type="entry name" value="GH"/>
</dbReference>
<name>A0ABP8MZS9_9BACT</name>
<evidence type="ECO:0000256" key="1">
    <source>
        <dbReference type="ARBA" id="ARBA00000822"/>
    </source>
</evidence>
<keyword evidence="6" id="KW-1185">Reference proteome</keyword>
<keyword evidence="3" id="KW-0624">Polysaccharide degradation</keyword>
<keyword evidence="3" id="KW-0146">Chitin degradation</keyword>
<comment type="catalytic activity">
    <reaction evidence="1">
        <text>Random endo-hydrolysis of N-acetyl-beta-D-glucosaminide (1-&gt;4)-beta-linkages in chitin and chitodextrins.</text>
        <dbReference type="EC" id="3.2.1.14"/>
    </reaction>
</comment>
<dbReference type="Gene3D" id="3.20.20.80">
    <property type="entry name" value="Glycosidases"/>
    <property type="match status" value="1"/>
</dbReference>
<reference evidence="6" key="1">
    <citation type="journal article" date="2019" name="Int. J. Syst. Evol. Microbiol.">
        <title>The Global Catalogue of Microorganisms (GCM) 10K type strain sequencing project: providing services to taxonomists for standard genome sequencing and annotation.</title>
        <authorList>
            <consortium name="The Broad Institute Genomics Platform"/>
            <consortium name="The Broad Institute Genome Sequencing Center for Infectious Disease"/>
            <person name="Wu L."/>
            <person name="Ma J."/>
        </authorList>
    </citation>
    <scope>NUCLEOTIDE SEQUENCE [LARGE SCALE GENOMIC DNA]</scope>
    <source>
        <strain evidence="6">JCM 17927</strain>
    </source>
</reference>
<dbReference type="Proteomes" id="UP001501175">
    <property type="component" value="Unassembled WGS sequence"/>
</dbReference>
<dbReference type="Gene3D" id="3.10.50.10">
    <property type="match status" value="1"/>
</dbReference>
<accession>A0ABP8MZS9</accession>
<evidence type="ECO:0000256" key="3">
    <source>
        <dbReference type="ARBA" id="ARBA00023024"/>
    </source>
</evidence>
<dbReference type="InterPro" id="IPR029070">
    <property type="entry name" value="Chitinase_insertion_sf"/>
</dbReference>
<sequence length="353" mass="39616">MQVSSAFSAEPLAVIAYYSAGPEKVADIDARKLTHIIFSFGHLKGNRFSIDKAKDTTTIQKLVALKQQNPRLKVLLSLGGWGGCAPCSEVFASADNRKAFARSVRETLDYFKADGLDLDWEYPAIEGHPGHRYAPEDKPNFTELVRELRRQLGRNREVTFAAGGFQKFLDEAVDWKAVIPLVDYVNLMTYDLVNGYATVTGHHTPLYSTPQQHESTDNAVQSLLKMGVPANKLVIGAAFYTRTWEGVAAENNGRYQSGKFKGSVNYRNLEKEYNAENGFKAYWDDTAQAPYLYNAEKQLYVTFDDPRSIELKTKYAMEKGLKGIMFWELSLDKPGGLLDTIDRVKRSAVAIKK</sequence>
<gene>
    <name evidence="5" type="ORF">GCM10023189_28200</name>
</gene>
<evidence type="ECO:0000256" key="2">
    <source>
        <dbReference type="ARBA" id="ARBA00012729"/>
    </source>
</evidence>
<dbReference type="PANTHER" id="PTHR11177:SF317">
    <property type="entry name" value="CHITINASE 12-RELATED"/>
    <property type="match status" value="1"/>
</dbReference>
<proteinExistence type="predicted"/>
<dbReference type="InterPro" id="IPR011583">
    <property type="entry name" value="Chitinase_II/V-like_cat"/>
</dbReference>
<evidence type="ECO:0000259" key="4">
    <source>
        <dbReference type="PROSITE" id="PS51910"/>
    </source>
</evidence>
<organism evidence="5 6">
    <name type="scientific">Nibrella saemangeumensis</name>
    <dbReference type="NCBI Taxonomy" id="1084526"/>
    <lineage>
        <taxon>Bacteria</taxon>
        <taxon>Pseudomonadati</taxon>
        <taxon>Bacteroidota</taxon>
        <taxon>Cytophagia</taxon>
        <taxon>Cytophagales</taxon>
        <taxon>Spirosomataceae</taxon>
        <taxon>Nibrella</taxon>
    </lineage>
</organism>
<comment type="caution">
    <text evidence="5">The sequence shown here is derived from an EMBL/GenBank/DDBJ whole genome shotgun (WGS) entry which is preliminary data.</text>
</comment>
<dbReference type="EC" id="3.2.1.14" evidence="2"/>
<dbReference type="SUPFAM" id="SSF54556">
    <property type="entry name" value="Chitinase insertion domain"/>
    <property type="match status" value="1"/>
</dbReference>
<dbReference type="EMBL" id="BAABHD010000029">
    <property type="protein sequence ID" value="GAA4457470.1"/>
    <property type="molecule type" value="Genomic_DNA"/>
</dbReference>